<reference evidence="3 4" key="1">
    <citation type="journal article" date="2015" name="BMC Genomics">
        <title>Insights from the genome of Ophiocordyceps polyrhachis-furcata to pathogenicity and host specificity in insect fungi.</title>
        <authorList>
            <person name="Wichadakul D."/>
            <person name="Kobmoo N."/>
            <person name="Ingsriswang S."/>
            <person name="Tangphatsornruang S."/>
            <person name="Chantasingh D."/>
            <person name="Luangsa-ard J.J."/>
            <person name="Eurwilaichitr L."/>
        </authorList>
    </citation>
    <scope>NUCLEOTIDE SEQUENCE [LARGE SCALE GENOMIC DNA]</scope>
    <source>
        <strain evidence="3 4">BCC 54312</strain>
    </source>
</reference>
<sequence length="554" mass="59703">MIRNPPLYCIGPRAGLLPTVAFFSMLHARETGYERRLAAPTLLASGLLFWSRTAMTLSALTLLASLAAGSVAVPLSAAFPAPELQYILNHSEASLLVASTKLAAKADEVLATDLSSRPVHLHLEKHIVGETPDKLVSLDSGAEAAAAAAAASLMLYTSGTTSRPKGVVLPHTVLEAQSRSLIEAWRYTPTDRILHVLPLNHIHGVVNALITPLIAGASVEFMYPFNADAVWRRLATPFTSSSDNDTRWSQPVTLFTVVPTVYSRLLVSHRSLPPDVGEAARDAVSPANMRLAISGSAALPTPIKAAWRDLSRGNVLLERYGMTEVGMALSCGLDFADRVDASVGWPLPSVQARLVDLDSGRPVAEDVLDQPGEIQLRGPTIFSQYWRNPDATARTFVTDPDGGQPWFRTGDVALRRAVPTAGLNHQSWAHGPVFFVQGRVSADIIKTGGEKVSALEVERELLSLPEVAEVAVVAVPSGNWGQKVGAVVVLDREVVQKWTPLDMRRALKGRLAGFKIPQTLKVVDSIPRNAMGKVNKKDLVRAVFADEFSDDEGK</sequence>
<evidence type="ECO:0000259" key="1">
    <source>
        <dbReference type="Pfam" id="PF00501"/>
    </source>
</evidence>
<organism evidence="3 4">
    <name type="scientific">Ophiocordyceps polyrhachis-furcata BCC 54312</name>
    <dbReference type="NCBI Taxonomy" id="1330021"/>
    <lineage>
        <taxon>Eukaryota</taxon>
        <taxon>Fungi</taxon>
        <taxon>Dikarya</taxon>
        <taxon>Ascomycota</taxon>
        <taxon>Pezizomycotina</taxon>
        <taxon>Sordariomycetes</taxon>
        <taxon>Hypocreomycetidae</taxon>
        <taxon>Hypocreales</taxon>
        <taxon>Ophiocordycipitaceae</taxon>
        <taxon>Ophiocordyceps</taxon>
    </lineage>
</organism>
<dbReference type="InterPro" id="IPR042099">
    <property type="entry name" value="ANL_N_sf"/>
</dbReference>
<dbReference type="Gene3D" id="3.30.300.30">
    <property type="match status" value="1"/>
</dbReference>
<proteinExistence type="predicted"/>
<evidence type="ECO:0008006" key="5">
    <source>
        <dbReference type="Google" id="ProtNLM"/>
    </source>
</evidence>
<dbReference type="PANTHER" id="PTHR43201">
    <property type="entry name" value="ACYL-COA SYNTHETASE"/>
    <property type="match status" value="1"/>
</dbReference>
<protein>
    <recommendedName>
        <fullName evidence="5">AMP-dependent synthetase/ligase domain-containing protein</fullName>
    </recommendedName>
</protein>
<name>A0A367L0M0_9HYPO</name>
<dbReference type="EMBL" id="LKCN02000022">
    <property type="protein sequence ID" value="RCI07964.1"/>
    <property type="molecule type" value="Genomic_DNA"/>
</dbReference>
<dbReference type="InterPro" id="IPR045851">
    <property type="entry name" value="AMP-bd_C_sf"/>
</dbReference>
<evidence type="ECO:0000313" key="3">
    <source>
        <dbReference type="EMBL" id="RCI07964.1"/>
    </source>
</evidence>
<keyword evidence="4" id="KW-1185">Reference proteome</keyword>
<evidence type="ECO:0000259" key="2">
    <source>
        <dbReference type="Pfam" id="PF13193"/>
    </source>
</evidence>
<dbReference type="PROSITE" id="PS00455">
    <property type="entry name" value="AMP_BINDING"/>
    <property type="match status" value="1"/>
</dbReference>
<feature type="domain" description="AMP-binding enzyme C-terminal" evidence="2">
    <location>
        <begin position="456"/>
        <end position="533"/>
    </location>
</feature>
<dbReference type="InterPro" id="IPR020845">
    <property type="entry name" value="AMP-binding_CS"/>
</dbReference>
<dbReference type="PANTHER" id="PTHR43201:SF28">
    <property type="entry name" value="ENZYME, PUTATIVE (AFU_ORTHOLOGUE AFUA_7G01530)-RELATED"/>
    <property type="match status" value="1"/>
</dbReference>
<feature type="domain" description="AMP-dependent synthetase/ligase" evidence="1">
    <location>
        <begin position="60"/>
        <end position="386"/>
    </location>
</feature>
<dbReference type="GO" id="GO:0006631">
    <property type="term" value="P:fatty acid metabolic process"/>
    <property type="evidence" value="ECO:0007669"/>
    <property type="project" value="TreeGrafter"/>
</dbReference>
<dbReference type="Pfam" id="PF00501">
    <property type="entry name" value="AMP-binding"/>
    <property type="match status" value="1"/>
</dbReference>
<comment type="caution">
    <text evidence="3">The sequence shown here is derived from an EMBL/GenBank/DDBJ whole genome shotgun (WGS) entry which is preliminary data.</text>
</comment>
<dbReference type="Proteomes" id="UP000253664">
    <property type="component" value="Unassembled WGS sequence"/>
</dbReference>
<dbReference type="OrthoDB" id="2962993at2759"/>
<dbReference type="Pfam" id="PF13193">
    <property type="entry name" value="AMP-binding_C"/>
    <property type="match status" value="1"/>
</dbReference>
<dbReference type="AlphaFoldDB" id="A0A367L0M0"/>
<evidence type="ECO:0000313" key="4">
    <source>
        <dbReference type="Proteomes" id="UP000253664"/>
    </source>
</evidence>
<dbReference type="STRING" id="1330021.A0A367L0M0"/>
<accession>A0A367L0M0</accession>
<dbReference type="GO" id="GO:0031956">
    <property type="term" value="F:medium-chain fatty acid-CoA ligase activity"/>
    <property type="evidence" value="ECO:0007669"/>
    <property type="project" value="TreeGrafter"/>
</dbReference>
<dbReference type="SUPFAM" id="SSF56801">
    <property type="entry name" value="Acetyl-CoA synthetase-like"/>
    <property type="match status" value="1"/>
</dbReference>
<gene>
    <name evidence="3" type="ORF">L249_7877</name>
</gene>
<dbReference type="InterPro" id="IPR025110">
    <property type="entry name" value="AMP-bd_C"/>
</dbReference>
<dbReference type="InterPro" id="IPR000873">
    <property type="entry name" value="AMP-dep_synth/lig_dom"/>
</dbReference>
<dbReference type="Gene3D" id="3.40.50.12780">
    <property type="entry name" value="N-terminal domain of ligase-like"/>
    <property type="match status" value="1"/>
</dbReference>